<keyword evidence="2" id="KW-0472">Membrane</keyword>
<dbReference type="CDD" id="cd12797">
    <property type="entry name" value="M23_peptidase"/>
    <property type="match status" value="1"/>
</dbReference>
<evidence type="ECO:0000259" key="3">
    <source>
        <dbReference type="Pfam" id="PF01551"/>
    </source>
</evidence>
<name>A0ABT4VGM8_9HELI</name>
<dbReference type="InterPro" id="IPR016047">
    <property type="entry name" value="M23ase_b-sheet_dom"/>
</dbReference>
<sequence>MQYHRRQGGFVKLFGLIFVLVLIGGGIFMLSSDSFEKESPKISYKNPTIWNLKDSFFVGFTDDSGIREYSISINDNGSKIPLELVKEEATKCDIPVNTNNVCVSFKKPQQVKSSNESLELEVVAIDNSKWNFFSGNTTTENIKITIDAKNPQVAIVAHSYKITQGGSALVVFRAVDDNLDSIQITNGQYIFKPQPFYKDGFYISLVAWDKGESTFDGKIEVKDKAGNVSIVPINFYLQKRQYRDSTIPLTDNFIDGKITSLTQEIGERDISEFPNKVSLFKYINEEVRDYSFNRIYEVASVYDRDSIVSDFKINPFAPLKNPAVMASFGDSRSFSYQGEIVSRSNHMGLDIASIKQAPVISSNNGVVSLNEFVGIDGNAVVIYHGLGLSTLYAHLTSSNVGVGDEVFSGDIIANTGATGLALGDHLHFSVLIQGYEARTAEWMDKDWIRDNITDVILESKQIIDRL</sequence>
<dbReference type="SUPFAM" id="SSF51261">
    <property type="entry name" value="Duplicated hybrid motif"/>
    <property type="match status" value="1"/>
</dbReference>
<protein>
    <submittedName>
        <fullName evidence="4">M23 family metallopeptidase</fullName>
    </submittedName>
</protein>
<dbReference type="RefSeq" id="WP_271021676.1">
    <property type="nucleotide sequence ID" value="NZ_JAQHXR010000003.1"/>
</dbReference>
<dbReference type="EMBL" id="JAQHXR010000003">
    <property type="protein sequence ID" value="MDA3969333.1"/>
    <property type="molecule type" value="Genomic_DNA"/>
</dbReference>
<dbReference type="PANTHER" id="PTHR21666:SF289">
    <property type="entry name" value="L-ALA--D-GLU ENDOPEPTIDASE"/>
    <property type="match status" value="1"/>
</dbReference>
<proteinExistence type="predicted"/>
<evidence type="ECO:0000256" key="1">
    <source>
        <dbReference type="ARBA" id="ARBA00022729"/>
    </source>
</evidence>
<accession>A0ABT4VGM8</accession>
<dbReference type="PANTHER" id="PTHR21666">
    <property type="entry name" value="PEPTIDASE-RELATED"/>
    <property type="match status" value="1"/>
</dbReference>
<reference evidence="4 5" key="1">
    <citation type="submission" date="2023-01" db="EMBL/GenBank/DDBJ databases">
        <title>Description of Helicobacter ibis sp. nov. isolated from faecal droppings of black-faced ibis (Theristicus melanopis).</title>
        <authorList>
            <person name="Lopez-Cantillo M."/>
            <person name="Vidal-Veuthey B."/>
            <person name="Mella A."/>
            <person name="De La Haba R."/>
            <person name="Collado L."/>
        </authorList>
    </citation>
    <scope>NUCLEOTIDE SEQUENCE [LARGE SCALE GENOMIC DNA]</scope>
    <source>
        <strain evidence="4 5">A82</strain>
    </source>
</reference>
<gene>
    <name evidence="4" type="ORF">PF021_06560</name>
</gene>
<dbReference type="Gene3D" id="2.70.70.10">
    <property type="entry name" value="Glucose Permease (Domain IIA)"/>
    <property type="match status" value="1"/>
</dbReference>
<comment type="caution">
    <text evidence="4">The sequence shown here is derived from an EMBL/GenBank/DDBJ whole genome shotgun (WGS) entry which is preliminary data.</text>
</comment>
<keyword evidence="2" id="KW-0812">Transmembrane</keyword>
<dbReference type="InterPro" id="IPR050570">
    <property type="entry name" value="Cell_wall_metabolism_enzyme"/>
</dbReference>
<feature type="domain" description="M23ase beta-sheet core" evidence="3">
    <location>
        <begin position="345"/>
        <end position="434"/>
    </location>
</feature>
<keyword evidence="2" id="KW-1133">Transmembrane helix</keyword>
<dbReference type="Pfam" id="PF01551">
    <property type="entry name" value="Peptidase_M23"/>
    <property type="match status" value="1"/>
</dbReference>
<organism evidence="4 5">
    <name type="scientific">Helicobacter ibis</name>
    <dbReference type="NCBI Taxonomy" id="2962633"/>
    <lineage>
        <taxon>Bacteria</taxon>
        <taxon>Pseudomonadati</taxon>
        <taxon>Campylobacterota</taxon>
        <taxon>Epsilonproteobacteria</taxon>
        <taxon>Campylobacterales</taxon>
        <taxon>Helicobacteraceae</taxon>
        <taxon>Helicobacter</taxon>
    </lineage>
</organism>
<evidence type="ECO:0000313" key="5">
    <source>
        <dbReference type="Proteomes" id="UP001210261"/>
    </source>
</evidence>
<dbReference type="Proteomes" id="UP001210261">
    <property type="component" value="Unassembled WGS sequence"/>
</dbReference>
<dbReference type="InterPro" id="IPR011055">
    <property type="entry name" value="Dup_hybrid_motif"/>
</dbReference>
<keyword evidence="5" id="KW-1185">Reference proteome</keyword>
<keyword evidence="1" id="KW-0732">Signal</keyword>
<evidence type="ECO:0000256" key="2">
    <source>
        <dbReference type="SAM" id="Phobius"/>
    </source>
</evidence>
<feature type="transmembrane region" description="Helical" evidence="2">
    <location>
        <begin position="12"/>
        <end position="31"/>
    </location>
</feature>
<evidence type="ECO:0000313" key="4">
    <source>
        <dbReference type="EMBL" id="MDA3969333.1"/>
    </source>
</evidence>